<evidence type="ECO:0000256" key="1">
    <source>
        <dbReference type="SAM" id="Phobius"/>
    </source>
</evidence>
<organism evidence="2 3">
    <name type="scientific">Catenulispora pinistramenti</name>
    <dbReference type="NCBI Taxonomy" id="2705254"/>
    <lineage>
        <taxon>Bacteria</taxon>
        <taxon>Bacillati</taxon>
        <taxon>Actinomycetota</taxon>
        <taxon>Actinomycetes</taxon>
        <taxon>Catenulisporales</taxon>
        <taxon>Catenulisporaceae</taxon>
        <taxon>Catenulispora</taxon>
    </lineage>
</organism>
<sequence length="49" mass="5003">MAWIALIIIVALVFGVVGAVVKGLLWLLVIGIVLFAAGAVTGAIKARSK</sequence>
<accession>A0ABS5KU83</accession>
<reference evidence="2 3" key="1">
    <citation type="submission" date="2020-02" db="EMBL/GenBank/DDBJ databases">
        <title>Acidophilic actinobacteria isolated from forest soil.</title>
        <authorList>
            <person name="Golinska P."/>
        </authorList>
    </citation>
    <scope>NUCLEOTIDE SEQUENCE [LARGE SCALE GENOMIC DNA]</scope>
    <source>
        <strain evidence="2 3">NL8</strain>
    </source>
</reference>
<evidence type="ECO:0008006" key="4">
    <source>
        <dbReference type="Google" id="ProtNLM"/>
    </source>
</evidence>
<evidence type="ECO:0000313" key="2">
    <source>
        <dbReference type="EMBL" id="MBS2549570.1"/>
    </source>
</evidence>
<comment type="caution">
    <text evidence="2">The sequence shown here is derived from an EMBL/GenBank/DDBJ whole genome shotgun (WGS) entry which is preliminary data.</text>
</comment>
<keyword evidence="1" id="KW-0472">Membrane</keyword>
<proteinExistence type="predicted"/>
<protein>
    <recommendedName>
        <fullName evidence="4">DUF1328 domain-containing protein</fullName>
    </recommendedName>
</protein>
<name>A0ABS5KU83_9ACTN</name>
<dbReference type="EMBL" id="JAAFYZ010000076">
    <property type="protein sequence ID" value="MBS2549570.1"/>
    <property type="molecule type" value="Genomic_DNA"/>
</dbReference>
<evidence type="ECO:0000313" key="3">
    <source>
        <dbReference type="Proteomes" id="UP000730482"/>
    </source>
</evidence>
<gene>
    <name evidence="2" type="ORF">KGQ19_22155</name>
</gene>
<feature type="transmembrane region" description="Helical" evidence="1">
    <location>
        <begin position="25"/>
        <end position="44"/>
    </location>
</feature>
<dbReference type="Proteomes" id="UP000730482">
    <property type="component" value="Unassembled WGS sequence"/>
</dbReference>
<keyword evidence="3" id="KW-1185">Reference proteome</keyword>
<dbReference type="RefSeq" id="WP_212011129.1">
    <property type="nucleotide sequence ID" value="NZ_JAAFYZ010000076.1"/>
</dbReference>
<keyword evidence="1" id="KW-1133">Transmembrane helix</keyword>
<keyword evidence="1" id="KW-0812">Transmembrane</keyword>